<dbReference type="Pfam" id="PF01435">
    <property type="entry name" value="Peptidase_M48"/>
    <property type="match status" value="1"/>
</dbReference>
<evidence type="ECO:0000256" key="6">
    <source>
        <dbReference type="ARBA" id="ARBA00023049"/>
    </source>
</evidence>
<dbReference type="CDD" id="cd00118">
    <property type="entry name" value="LysM"/>
    <property type="match status" value="1"/>
</dbReference>
<dbReference type="Gene3D" id="3.30.2010.10">
    <property type="entry name" value="Metalloproteases ('zincins'), catalytic domain"/>
    <property type="match status" value="1"/>
</dbReference>
<evidence type="ECO:0000256" key="3">
    <source>
        <dbReference type="ARBA" id="ARBA00022723"/>
    </source>
</evidence>
<reference evidence="10" key="1">
    <citation type="journal article" date="2019" name="Int. J. Syst. Evol. Microbiol.">
        <title>The Global Catalogue of Microorganisms (GCM) 10K type strain sequencing project: providing services to taxonomists for standard genome sequencing and annotation.</title>
        <authorList>
            <consortium name="The Broad Institute Genomics Platform"/>
            <consortium name="The Broad Institute Genome Sequencing Center for Infectious Disease"/>
            <person name="Wu L."/>
            <person name="Ma J."/>
        </authorList>
    </citation>
    <scope>NUCLEOTIDE SEQUENCE [LARGE SCALE GENOMIC DNA]</scope>
    <source>
        <strain evidence="10">CGMCC 1.12449</strain>
    </source>
</reference>
<feature type="signal peptide" evidence="7">
    <location>
        <begin position="1"/>
        <end position="26"/>
    </location>
</feature>
<dbReference type="PROSITE" id="PS51257">
    <property type="entry name" value="PROKAR_LIPOPROTEIN"/>
    <property type="match status" value="1"/>
</dbReference>
<evidence type="ECO:0000313" key="9">
    <source>
        <dbReference type="EMBL" id="MFD1766961.1"/>
    </source>
</evidence>
<protein>
    <submittedName>
        <fullName evidence="9">M48 family metalloprotease</fullName>
    </submittedName>
</protein>
<dbReference type="InterPro" id="IPR018392">
    <property type="entry name" value="LysM"/>
</dbReference>
<evidence type="ECO:0000313" key="10">
    <source>
        <dbReference type="Proteomes" id="UP001597215"/>
    </source>
</evidence>
<keyword evidence="7" id="KW-0732">Signal</keyword>
<evidence type="ECO:0000256" key="7">
    <source>
        <dbReference type="SAM" id="SignalP"/>
    </source>
</evidence>
<dbReference type="PANTHER" id="PTHR22726:SF24">
    <property type="entry name" value="M48 FAMILY METALLOPEPTIDASE"/>
    <property type="match status" value="1"/>
</dbReference>
<dbReference type="InterPro" id="IPR051156">
    <property type="entry name" value="Mito/Outer_Membr_Metalloprot"/>
</dbReference>
<keyword evidence="3" id="KW-0479">Metal-binding</keyword>
<dbReference type="PANTHER" id="PTHR22726">
    <property type="entry name" value="METALLOENDOPEPTIDASE OMA1"/>
    <property type="match status" value="1"/>
</dbReference>
<dbReference type="RefSeq" id="WP_381513724.1">
    <property type="nucleotide sequence ID" value="NZ_JBHUEL010000008.1"/>
</dbReference>
<keyword evidence="4" id="KW-0378">Hydrolase</keyword>
<dbReference type="EMBL" id="JBHUEL010000008">
    <property type="protein sequence ID" value="MFD1766961.1"/>
    <property type="molecule type" value="Genomic_DNA"/>
</dbReference>
<sequence>MPNKLLLSIAASTLILGCASTQNAQAAKSKSSEPLPFTAKEKANGAKYHPEILKEFGGAYQSPQTAYVERVGKRIALQSGLANSESEFTVTFLNSAVNNAFAIEGGYVYITRQLVALSNSEAEMAGVLGHEVGHTAARHSKKRQQRATIANILGAIGTIGGAMLGDNGGLAGALGGVAREYSGALAQIFTLKYSRSQEEQADDLGIKYLSKAGYDPLAMSSMLNALALQTAVDTRVAGLNSHSVPEWASTHPDPARRVVRAATNARKYPASTVRNADVHLRAIDGMLYDDDPKEGVIEGQEFMHPELRLRFAVPAGFGMSNSSQAVSINGNGGKALFTTQAYTGDRRAYIDAAFKAVVGEQQQVNYGQIQQTTINGIPAFYASANVQTQQSGVVRLTVFAYEWKSNQAFHFVTISPANSTPFTSMFESVTRLTDREAAAIKPRKIRVVTVGRSDTVATLAARMAYRNYQTERFLALNGLSGNASLTAGQKVKIVTY</sequence>
<evidence type="ECO:0000256" key="4">
    <source>
        <dbReference type="ARBA" id="ARBA00022801"/>
    </source>
</evidence>
<evidence type="ECO:0000256" key="1">
    <source>
        <dbReference type="ARBA" id="ARBA00001947"/>
    </source>
</evidence>
<organism evidence="9 10">
    <name type="scientific">Sphingorhabdus buctiana</name>
    <dbReference type="NCBI Taxonomy" id="1508805"/>
    <lineage>
        <taxon>Bacteria</taxon>
        <taxon>Pseudomonadati</taxon>
        <taxon>Pseudomonadota</taxon>
        <taxon>Alphaproteobacteria</taxon>
        <taxon>Sphingomonadales</taxon>
        <taxon>Sphingomonadaceae</taxon>
        <taxon>Sphingorhabdus</taxon>
    </lineage>
</organism>
<accession>A0ABW4MFN7</accession>
<keyword evidence="6 9" id="KW-0482">Metalloprotease</keyword>
<dbReference type="PROSITE" id="PS51782">
    <property type="entry name" value="LYSM"/>
    <property type="match status" value="1"/>
</dbReference>
<evidence type="ECO:0000256" key="2">
    <source>
        <dbReference type="ARBA" id="ARBA00022670"/>
    </source>
</evidence>
<dbReference type="InterPro" id="IPR001915">
    <property type="entry name" value="Peptidase_M48"/>
</dbReference>
<comment type="caution">
    <text evidence="9">The sequence shown here is derived from an EMBL/GenBank/DDBJ whole genome shotgun (WGS) entry which is preliminary data.</text>
</comment>
<name>A0ABW4MFN7_9SPHN</name>
<keyword evidence="10" id="KW-1185">Reference proteome</keyword>
<gene>
    <name evidence="9" type="ORF">ACFSAG_08905</name>
</gene>
<keyword evidence="2" id="KW-0645">Protease</keyword>
<feature type="domain" description="LysM" evidence="8">
    <location>
        <begin position="446"/>
        <end position="493"/>
    </location>
</feature>
<evidence type="ECO:0000259" key="8">
    <source>
        <dbReference type="PROSITE" id="PS51782"/>
    </source>
</evidence>
<feature type="chain" id="PRO_5047108884" evidence="7">
    <location>
        <begin position="27"/>
        <end position="496"/>
    </location>
</feature>
<evidence type="ECO:0000256" key="5">
    <source>
        <dbReference type="ARBA" id="ARBA00022833"/>
    </source>
</evidence>
<comment type="cofactor">
    <cofactor evidence="1">
        <name>Zn(2+)</name>
        <dbReference type="ChEBI" id="CHEBI:29105"/>
    </cofactor>
</comment>
<dbReference type="GO" id="GO:0008237">
    <property type="term" value="F:metallopeptidase activity"/>
    <property type="evidence" value="ECO:0007669"/>
    <property type="project" value="UniProtKB-KW"/>
</dbReference>
<keyword evidence="5" id="KW-0862">Zinc</keyword>
<dbReference type="Proteomes" id="UP001597215">
    <property type="component" value="Unassembled WGS sequence"/>
</dbReference>
<proteinExistence type="predicted"/>